<dbReference type="InterPro" id="IPR014782">
    <property type="entry name" value="Peptidase_M1_dom"/>
</dbReference>
<gene>
    <name evidence="2" type="ORF">GCM10007384_07050</name>
</gene>
<keyword evidence="3" id="KW-1185">Reference proteome</keyword>
<dbReference type="GO" id="GO:0008237">
    <property type="term" value="F:metallopeptidase activity"/>
    <property type="evidence" value="ECO:0007669"/>
    <property type="project" value="InterPro"/>
</dbReference>
<evidence type="ECO:0000259" key="1">
    <source>
        <dbReference type="Pfam" id="PF01433"/>
    </source>
</evidence>
<accession>A0A918N146</accession>
<reference evidence="2 3" key="1">
    <citation type="journal article" date="2014" name="Int. J. Syst. Evol. Microbiol.">
        <title>Complete genome sequence of Corynebacterium casei LMG S-19264T (=DSM 44701T), isolated from a smear-ripened cheese.</title>
        <authorList>
            <consortium name="US DOE Joint Genome Institute (JGI-PGF)"/>
            <person name="Walter F."/>
            <person name="Albersmeier A."/>
            <person name="Kalinowski J."/>
            <person name="Ruckert C."/>
        </authorList>
    </citation>
    <scope>NUCLEOTIDE SEQUENCE [LARGE SCALE GENOMIC DNA]</scope>
    <source>
        <strain evidence="2 3">KCTC 12285</strain>
    </source>
</reference>
<name>A0A918N146_9FLAO</name>
<organism evidence="2 3">
    <name type="scientific">Aquimarina muelleri</name>
    <dbReference type="NCBI Taxonomy" id="279356"/>
    <lineage>
        <taxon>Bacteria</taxon>
        <taxon>Pseudomonadati</taxon>
        <taxon>Bacteroidota</taxon>
        <taxon>Flavobacteriia</taxon>
        <taxon>Flavobacteriales</taxon>
        <taxon>Flavobacteriaceae</taxon>
        <taxon>Aquimarina</taxon>
    </lineage>
</organism>
<proteinExistence type="predicted"/>
<dbReference type="Gene3D" id="1.10.390.10">
    <property type="entry name" value="Neutral Protease Domain 2"/>
    <property type="match status" value="1"/>
</dbReference>
<protein>
    <recommendedName>
        <fullName evidence="1">Peptidase M1 membrane alanine aminopeptidase domain-containing protein</fullName>
    </recommendedName>
</protein>
<comment type="caution">
    <text evidence="2">The sequence shown here is derived from an EMBL/GenBank/DDBJ whole genome shotgun (WGS) entry which is preliminary data.</text>
</comment>
<evidence type="ECO:0000313" key="3">
    <source>
        <dbReference type="Proteomes" id="UP000601108"/>
    </source>
</evidence>
<dbReference type="InterPro" id="IPR027268">
    <property type="entry name" value="Peptidase_M4/M1_CTD_sf"/>
</dbReference>
<dbReference type="EMBL" id="BMWS01000003">
    <property type="protein sequence ID" value="GGX07864.1"/>
    <property type="molecule type" value="Genomic_DNA"/>
</dbReference>
<dbReference type="Pfam" id="PF01433">
    <property type="entry name" value="Peptidase_M1"/>
    <property type="match status" value="1"/>
</dbReference>
<evidence type="ECO:0000313" key="2">
    <source>
        <dbReference type="EMBL" id="GGX07864.1"/>
    </source>
</evidence>
<feature type="domain" description="Peptidase M1 membrane alanine aminopeptidase" evidence="1">
    <location>
        <begin position="273"/>
        <end position="443"/>
    </location>
</feature>
<dbReference type="GO" id="GO:0008270">
    <property type="term" value="F:zinc ion binding"/>
    <property type="evidence" value="ECO:0007669"/>
    <property type="project" value="InterPro"/>
</dbReference>
<dbReference type="Proteomes" id="UP000601108">
    <property type="component" value="Unassembled WGS sequence"/>
</dbReference>
<dbReference type="AlphaFoldDB" id="A0A918N146"/>
<sequence length="496" mass="58535">MKLNIIITLLLTVHLIQAQQPNEITYEIGFSEKPNPHLEISVIFVTDPHSEKTSFFFPNSHWGQDSLRNCLKNLRFSENITETKFSTDSIIQVYHKKGTNAIRLDYTIEQDRGKEITYGNFRRPIVQPNYFHVHTHSLFLLPDINPEDNLKITIDWKTPNQNYHNSFGTNIKHQIIQTTRKKFEESVHIGGDYRLYDQYIKNKKVSIAIRDIWMPFDDTKITAFLKEITNGLRTFWNDFDKEDYLIVVSPMNNFKGKGYTGTGMTNSFTAALSNNSYIKDKDLLQLFNHEMVHDWIGISILNDNEEEQYWFSEGFTDYINFKLAATYSFTKNRNSYFTKKLNVTMLELLISKSKNIKNKEITYEKYWSDYNTQIIPYKRGTLFAFLLDLKICSISKGKLKLDDLLRAILKDAKKNGQKLDHPYFISKANEFLKEDITPFFNRYIENGEDLPLQQTFDQYKLKYELTSYKNKKEKHFENIPKVLENQDNKLLNLLFE</sequence>
<dbReference type="SUPFAM" id="SSF55486">
    <property type="entry name" value="Metalloproteases ('zincins'), catalytic domain"/>
    <property type="match status" value="1"/>
</dbReference>
<dbReference type="RefSeq" id="WP_027412943.1">
    <property type="nucleotide sequence ID" value="NZ_BMWS01000003.1"/>
</dbReference>